<proteinExistence type="predicted"/>
<accession>A0A238WNA6</accession>
<gene>
    <name evidence="1" type="ORF">SAMN06265371_103413</name>
</gene>
<evidence type="ECO:0000313" key="2">
    <source>
        <dbReference type="Proteomes" id="UP000198384"/>
    </source>
</evidence>
<organism evidence="1 2">
    <name type="scientific">Lutibacter agarilyticus</name>
    <dbReference type="NCBI Taxonomy" id="1109740"/>
    <lineage>
        <taxon>Bacteria</taxon>
        <taxon>Pseudomonadati</taxon>
        <taxon>Bacteroidota</taxon>
        <taxon>Flavobacteriia</taxon>
        <taxon>Flavobacteriales</taxon>
        <taxon>Flavobacteriaceae</taxon>
        <taxon>Lutibacter</taxon>
    </lineage>
</organism>
<protein>
    <recommendedName>
        <fullName evidence="3">Lipoprotein</fullName>
    </recommendedName>
</protein>
<dbReference type="PROSITE" id="PS51257">
    <property type="entry name" value="PROKAR_LIPOPROTEIN"/>
    <property type="match status" value="1"/>
</dbReference>
<keyword evidence="2" id="KW-1185">Reference proteome</keyword>
<name>A0A238WNA6_9FLAO</name>
<dbReference type="AlphaFoldDB" id="A0A238WNA6"/>
<dbReference type="OrthoDB" id="1114031at2"/>
<evidence type="ECO:0008006" key="3">
    <source>
        <dbReference type="Google" id="ProtNLM"/>
    </source>
</evidence>
<dbReference type="Proteomes" id="UP000198384">
    <property type="component" value="Unassembled WGS sequence"/>
</dbReference>
<sequence length="284" mass="31850">MKNSGLKLLMIFVAITFIFTSCENSEAINDVEPISEEDTITTVEADDVLNDVDSLVDDLWGSIDASVAGKSEGDKNPYLSCMIKTRVTEGETTIVTLDFGSDCTLPFQNVVLSGKIMMEYIKDIEAKTITIIYSYDDFYYNDLKIEGTNEVSKIKENENGLREHTRMFDIKVIWPDGEFITRKGEKVRTLIGGYETKSNWGDNVFSITGSWNTTFKNGNVMSATIIEPLIRKTACRFIVSGTIEKQKNNRSGVLNFGDGTCDNVAIFTTDTGKEIEIVLRKRKR</sequence>
<reference evidence="1 2" key="1">
    <citation type="submission" date="2017-06" db="EMBL/GenBank/DDBJ databases">
        <authorList>
            <person name="Kim H.J."/>
            <person name="Triplett B.A."/>
        </authorList>
    </citation>
    <scope>NUCLEOTIDE SEQUENCE [LARGE SCALE GENOMIC DNA]</scope>
    <source>
        <strain evidence="1 2">DSM 29150</strain>
    </source>
</reference>
<evidence type="ECO:0000313" key="1">
    <source>
        <dbReference type="EMBL" id="SNR48070.1"/>
    </source>
</evidence>
<dbReference type="RefSeq" id="WP_089381057.1">
    <property type="nucleotide sequence ID" value="NZ_FZNT01000003.1"/>
</dbReference>
<dbReference type="EMBL" id="FZNT01000003">
    <property type="protein sequence ID" value="SNR48070.1"/>
    <property type="molecule type" value="Genomic_DNA"/>
</dbReference>